<evidence type="ECO:0000313" key="3">
    <source>
        <dbReference type="Proteomes" id="UP000199150"/>
    </source>
</evidence>
<dbReference type="Pfam" id="PF04014">
    <property type="entry name" value="MazE_antitoxin"/>
    <property type="match status" value="1"/>
</dbReference>
<organism evidence="2 3">
    <name type="scientific">Asticcacaulis taihuensis</name>
    <dbReference type="NCBI Taxonomy" id="260084"/>
    <lineage>
        <taxon>Bacteria</taxon>
        <taxon>Pseudomonadati</taxon>
        <taxon>Pseudomonadota</taxon>
        <taxon>Alphaproteobacteria</taxon>
        <taxon>Caulobacterales</taxon>
        <taxon>Caulobacteraceae</taxon>
        <taxon>Asticcacaulis</taxon>
    </lineage>
</organism>
<sequence length="81" mass="8721">MKVALAKWGNSTSVRIPSAYLSALNLKAADTVDMRLEDGRLVIEPAIAEDEADLEDLLSRLTPDVIQTEADFGAPHGNEAL</sequence>
<keyword evidence="3" id="KW-1185">Reference proteome</keyword>
<dbReference type="Gene3D" id="2.10.260.10">
    <property type="match status" value="1"/>
</dbReference>
<dbReference type="PANTHER" id="PTHR40516">
    <property type="entry name" value="ANTITOXIN CHPS-RELATED"/>
    <property type="match status" value="1"/>
</dbReference>
<dbReference type="SMART" id="SM00966">
    <property type="entry name" value="SpoVT_AbrB"/>
    <property type="match status" value="1"/>
</dbReference>
<reference evidence="3" key="1">
    <citation type="submission" date="2016-10" db="EMBL/GenBank/DDBJ databases">
        <authorList>
            <person name="Varghese N."/>
            <person name="Submissions S."/>
        </authorList>
    </citation>
    <scope>NUCLEOTIDE SEQUENCE [LARGE SCALE GENOMIC DNA]</scope>
    <source>
        <strain evidence="3">CGMCC 1.3431</strain>
    </source>
</reference>
<dbReference type="SUPFAM" id="SSF89447">
    <property type="entry name" value="AbrB/MazE/MraZ-like"/>
    <property type="match status" value="1"/>
</dbReference>
<dbReference type="InterPro" id="IPR007159">
    <property type="entry name" value="SpoVT-AbrB_dom"/>
</dbReference>
<accession>A0A1G4R955</accession>
<feature type="domain" description="SpoVT-AbrB" evidence="1">
    <location>
        <begin position="6"/>
        <end position="51"/>
    </location>
</feature>
<dbReference type="STRING" id="260084.SAMN02927928_1684"/>
<dbReference type="GO" id="GO:0003677">
    <property type="term" value="F:DNA binding"/>
    <property type="evidence" value="ECO:0007669"/>
    <property type="project" value="InterPro"/>
</dbReference>
<dbReference type="InterPro" id="IPR037914">
    <property type="entry name" value="SpoVT-AbrB_sf"/>
</dbReference>
<dbReference type="RefSeq" id="WP_090646385.1">
    <property type="nucleotide sequence ID" value="NZ_CBCRYE010000004.1"/>
</dbReference>
<dbReference type="EMBL" id="FMTS01000002">
    <property type="protein sequence ID" value="SCW53346.1"/>
    <property type="molecule type" value="Genomic_DNA"/>
</dbReference>
<evidence type="ECO:0000259" key="1">
    <source>
        <dbReference type="SMART" id="SM00966"/>
    </source>
</evidence>
<dbReference type="InterPro" id="IPR039052">
    <property type="entry name" value="Antitox_PemI-like"/>
</dbReference>
<name>A0A1G4R955_9CAUL</name>
<dbReference type="GO" id="GO:0097351">
    <property type="term" value="F:toxin sequestering activity"/>
    <property type="evidence" value="ECO:0007669"/>
    <property type="project" value="InterPro"/>
</dbReference>
<dbReference type="OrthoDB" id="9795766at2"/>
<proteinExistence type="predicted"/>
<protein>
    <submittedName>
        <fullName evidence="2">Antitoxin MazE</fullName>
    </submittedName>
</protein>
<dbReference type="Proteomes" id="UP000199150">
    <property type="component" value="Unassembled WGS sequence"/>
</dbReference>
<evidence type="ECO:0000313" key="2">
    <source>
        <dbReference type="EMBL" id="SCW53346.1"/>
    </source>
</evidence>
<gene>
    <name evidence="2" type="ORF">SAMN02927928_1684</name>
</gene>
<dbReference type="AlphaFoldDB" id="A0A1G4R955"/>
<dbReference type="PANTHER" id="PTHR40516:SF1">
    <property type="entry name" value="ANTITOXIN CHPS-RELATED"/>
    <property type="match status" value="1"/>
</dbReference>